<dbReference type="EMBL" id="MFRE01000019">
    <property type="protein sequence ID" value="OGH93869.1"/>
    <property type="molecule type" value="Genomic_DNA"/>
</dbReference>
<dbReference type="Gene3D" id="3.90.20.10">
    <property type="match status" value="1"/>
</dbReference>
<dbReference type="Proteomes" id="UP000178254">
    <property type="component" value="Unassembled WGS sequence"/>
</dbReference>
<sequence length="104" mass="12274">MEDNNQMLQDIFQVVNFLKDNAIIKTEFDDFKSEVNQRFNGVDKRFDMVDLEFKKVREEVIEHVDAFVGLHKDLESELAAVAHKTDRLERNDIKIAKHLQLQLD</sequence>
<comment type="caution">
    <text evidence="1">The sequence shown here is derived from an EMBL/GenBank/DDBJ whole genome shotgun (WGS) entry which is preliminary data.</text>
</comment>
<proteinExistence type="predicted"/>
<organism evidence="1 2">
    <name type="scientific">Candidatus Magasanikbacteria bacterium RIFOXYD2_FULL_41_14</name>
    <dbReference type="NCBI Taxonomy" id="1798709"/>
    <lineage>
        <taxon>Bacteria</taxon>
        <taxon>Candidatus Magasanikiibacteriota</taxon>
    </lineage>
</organism>
<protein>
    <submittedName>
        <fullName evidence="1">Uncharacterized protein</fullName>
    </submittedName>
</protein>
<dbReference type="STRING" id="1798709.A2538_03335"/>
<evidence type="ECO:0000313" key="1">
    <source>
        <dbReference type="EMBL" id="OGH93869.1"/>
    </source>
</evidence>
<reference evidence="1 2" key="1">
    <citation type="journal article" date="2016" name="Nat. Commun.">
        <title>Thousands of microbial genomes shed light on interconnected biogeochemical processes in an aquifer system.</title>
        <authorList>
            <person name="Anantharaman K."/>
            <person name="Brown C.T."/>
            <person name="Hug L.A."/>
            <person name="Sharon I."/>
            <person name="Castelle C.J."/>
            <person name="Probst A.J."/>
            <person name="Thomas B.C."/>
            <person name="Singh A."/>
            <person name="Wilkins M.J."/>
            <person name="Karaoz U."/>
            <person name="Brodie E.L."/>
            <person name="Williams K.H."/>
            <person name="Hubbard S.S."/>
            <person name="Banfield J.F."/>
        </authorList>
    </citation>
    <scope>NUCLEOTIDE SEQUENCE [LARGE SCALE GENOMIC DNA]</scope>
</reference>
<accession>A0A1F6PCI9</accession>
<gene>
    <name evidence="1" type="ORF">A2538_03335</name>
</gene>
<dbReference type="AlphaFoldDB" id="A0A1F6PCI9"/>
<name>A0A1F6PCI9_9BACT</name>
<evidence type="ECO:0000313" key="2">
    <source>
        <dbReference type="Proteomes" id="UP000178254"/>
    </source>
</evidence>